<dbReference type="GO" id="GO:0006508">
    <property type="term" value="P:proteolysis"/>
    <property type="evidence" value="ECO:0007669"/>
    <property type="project" value="UniProtKB-KW"/>
</dbReference>
<feature type="region of interest" description="Disordered" evidence="5">
    <location>
        <begin position="804"/>
        <end position="883"/>
    </location>
</feature>
<dbReference type="PANTHER" id="PTHR42648:SF29">
    <property type="entry name" value="RNA-DIRECTED DNA POLYMERASE"/>
    <property type="match status" value="1"/>
</dbReference>
<gene>
    <name evidence="7" type="ORF">LTRI10_LOCUS45036</name>
</gene>
<dbReference type="InterPro" id="IPR029472">
    <property type="entry name" value="Copia-like_N"/>
</dbReference>
<dbReference type="GO" id="GO:0046872">
    <property type="term" value="F:metal ion binding"/>
    <property type="evidence" value="ECO:0007669"/>
    <property type="project" value="UniProtKB-KW"/>
</dbReference>
<dbReference type="Pfam" id="PF07727">
    <property type="entry name" value="RVT_2"/>
    <property type="match status" value="1"/>
</dbReference>
<evidence type="ECO:0000259" key="6">
    <source>
        <dbReference type="PROSITE" id="PS50994"/>
    </source>
</evidence>
<feature type="compositionally biased region" description="Polar residues" evidence="5">
    <location>
        <begin position="332"/>
        <end position="345"/>
    </location>
</feature>
<dbReference type="GO" id="GO:0003676">
    <property type="term" value="F:nucleic acid binding"/>
    <property type="evidence" value="ECO:0007669"/>
    <property type="project" value="InterPro"/>
</dbReference>
<evidence type="ECO:0000256" key="2">
    <source>
        <dbReference type="ARBA" id="ARBA00022723"/>
    </source>
</evidence>
<feature type="compositionally biased region" description="Basic and acidic residues" evidence="5">
    <location>
        <begin position="871"/>
        <end position="880"/>
    </location>
</feature>
<dbReference type="Pfam" id="PF25597">
    <property type="entry name" value="SH3_retrovirus"/>
    <property type="match status" value="1"/>
</dbReference>
<dbReference type="InterPro" id="IPR013103">
    <property type="entry name" value="RVT_2"/>
</dbReference>
<dbReference type="PANTHER" id="PTHR42648">
    <property type="entry name" value="TRANSPOSASE, PUTATIVE-RELATED"/>
    <property type="match status" value="1"/>
</dbReference>
<dbReference type="InterPro" id="IPR012337">
    <property type="entry name" value="RNaseH-like_sf"/>
</dbReference>
<feature type="region of interest" description="Disordered" evidence="5">
    <location>
        <begin position="1"/>
        <end position="20"/>
    </location>
</feature>
<dbReference type="SUPFAM" id="SSF56672">
    <property type="entry name" value="DNA/RNA polymerases"/>
    <property type="match status" value="1"/>
</dbReference>
<dbReference type="GO" id="GO:0004190">
    <property type="term" value="F:aspartic-type endopeptidase activity"/>
    <property type="evidence" value="ECO:0007669"/>
    <property type="project" value="UniProtKB-KW"/>
</dbReference>
<keyword evidence="1" id="KW-0645">Protease</keyword>
<dbReference type="SUPFAM" id="SSF53098">
    <property type="entry name" value="Ribonuclease H-like"/>
    <property type="match status" value="1"/>
</dbReference>
<dbReference type="CDD" id="cd09272">
    <property type="entry name" value="RNase_HI_RT_Ty1"/>
    <property type="match status" value="1"/>
</dbReference>
<feature type="domain" description="Integrase catalytic" evidence="6">
    <location>
        <begin position="557"/>
        <end position="732"/>
    </location>
</feature>
<reference evidence="7 8" key="1">
    <citation type="submission" date="2024-04" db="EMBL/GenBank/DDBJ databases">
        <authorList>
            <person name="Fracassetti M."/>
        </authorList>
    </citation>
    <scope>NUCLEOTIDE SEQUENCE [LARGE SCALE GENOMIC DNA]</scope>
</reference>
<dbReference type="InterPro" id="IPR057670">
    <property type="entry name" value="SH3_retrovirus"/>
</dbReference>
<dbReference type="Pfam" id="PF14244">
    <property type="entry name" value="Retrotran_gag_3"/>
    <property type="match status" value="1"/>
</dbReference>
<feature type="region of interest" description="Disordered" evidence="5">
    <location>
        <begin position="310"/>
        <end position="345"/>
    </location>
</feature>
<evidence type="ECO:0000256" key="3">
    <source>
        <dbReference type="ARBA" id="ARBA00022750"/>
    </source>
</evidence>
<dbReference type="Pfam" id="PF13976">
    <property type="entry name" value="gag_pre-integrs"/>
    <property type="match status" value="1"/>
</dbReference>
<name>A0AAV2G5T8_9ROSI</name>
<keyword evidence="8" id="KW-1185">Reference proteome</keyword>
<proteinExistence type="predicted"/>
<dbReference type="GO" id="GO:0015074">
    <property type="term" value="P:DNA integration"/>
    <property type="evidence" value="ECO:0007669"/>
    <property type="project" value="InterPro"/>
</dbReference>
<accession>A0AAV2G5T8</accession>
<dbReference type="InterPro" id="IPR001584">
    <property type="entry name" value="Integrase_cat-core"/>
</dbReference>
<evidence type="ECO:0000256" key="5">
    <source>
        <dbReference type="SAM" id="MobiDB-lite"/>
    </source>
</evidence>
<keyword evidence="2" id="KW-0479">Metal-binding</keyword>
<evidence type="ECO:0000256" key="4">
    <source>
        <dbReference type="ARBA" id="ARBA00022801"/>
    </source>
</evidence>
<feature type="region of interest" description="Disordered" evidence="5">
    <location>
        <begin position="258"/>
        <end position="282"/>
    </location>
</feature>
<evidence type="ECO:0000313" key="7">
    <source>
        <dbReference type="EMBL" id="CAL1405238.1"/>
    </source>
</evidence>
<feature type="compositionally biased region" description="Polar residues" evidence="5">
    <location>
        <begin position="804"/>
        <end position="816"/>
    </location>
</feature>
<dbReference type="InterPro" id="IPR043502">
    <property type="entry name" value="DNA/RNA_pol_sf"/>
</dbReference>
<dbReference type="InterPro" id="IPR025724">
    <property type="entry name" value="GAG-pre-integrase_dom"/>
</dbReference>
<keyword evidence="3" id="KW-0064">Aspartyl protease</keyword>
<feature type="compositionally biased region" description="Basic and acidic residues" evidence="5">
    <location>
        <begin position="270"/>
        <end position="279"/>
    </location>
</feature>
<dbReference type="InterPro" id="IPR054722">
    <property type="entry name" value="PolX-like_BBD"/>
</dbReference>
<protein>
    <recommendedName>
        <fullName evidence="6">Integrase catalytic domain-containing protein</fullName>
    </recommendedName>
</protein>
<dbReference type="Pfam" id="PF00665">
    <property type="entry name" value="rve"/>
    <property type="match status" value="1"/>
</dbReference>
<organism evidence="7 8">
    <name type="scientific">Linum trigynum</name>
    <dbReference type="NCBI Taxonomy" id="586398"/>
    <lineage>
        <taxon>Eukaryota</taxon>
        <taxon>Viridiplantae</taxon>
        <taxon>Streptophyta</taxon>
        <taxon>Embryophyta</taxon>
        <taxon>Tracheophyta</taxon>
        <taxon>Spermatophyta</taxon>
        <taxon>Magnoliopsida</taxon>
        <taxon>eudicotyledons</taxon>
        <taxon>Gunneridae</taxon>
        <taxon>Pentapetalae</taxon>
        <taxon>rosids</taxon>
        <taxon>fabids</taxon>
        <taxon>Malpighiales</taxon>
        <taxon>Linaceae</taxon>
        <taxon>Linum</taxon>
    </lineage>
</organism>
<keyword evidence="4" id="KW-0378">Hydrolase</keyword>
<dbReference type="PROSITE" id="PS50994">
    <property type="entry name" value="INTEGRASE"/>
    <property type="match status" value="1"/>
</dbReference>
<dbReference type="Proteomes" id="UP001497516">
    <property type="component" value="Chromosome 8"/>
</dbReference>
<dbReference type="Gene3D" id="3.30.420.10">
    <property type="entry name" value="Ribonuclease H-like superfamily/Ribonuclease H"/>
    <property type="match status" value="1"/>
</dbReference>
<sequence length="1452" mass="161729">MATTTEGGTDGAMVTNGGGGGGMVPPVIPATLKIQASDNPGQLFVGELLNDSNYGEWVTDMTEALIAKNKLGIVDGSVVKPEAAGELREAWLQCDALVKGWLKTAMDKEVRSSIRYAKTAREMWVDLEARFGKGSAPRAYELRQLISSLRQEKLSVSTFFTKLRGYWEEMQTIKPIPRCTCGQCTCDVGKQVMENLESDRLFDFLMGLGDAFATVKTQILSMRPTPTLGEAYRLVATEEQHKQISANMRPHVEAAALQTSRGQDAMDAGRGSERGRNADGKSVLRCSHCQKRGHQKESCFELIGYPAGWVERKPRSGDREERQRDSRPNKSRAAQSSSAAGVSIPGLSSDQVQQLLQFLNQSNTSQSQNTESQVHMAGKFSDSSEWVIDSGCNEYITNDEKLLENSGAVQGYLPVSIPNGDKVAVKRVGDVSLSNGMKLSRVLSIPLFKCNLLSVSRLTQDFDVALTFLRDFCVIQDLHSRTTIGTGQLRDGLYYLRLLGGPVSHALTASGDDGTGELWHSRLGHPSPEKASFLFSSIQNKCKVDACDSCIRAKQTRLPFPRSSIRTNRCFELVHVDIWGGFKVPTQNSTRYFLTIVDDFSRATWVYLLSYKSDVEGYLKMFINMAETQFDKKVSRVQADNGLEFQTNSLRSFYEDRGIVLQTTCTDTPQQNGVVERKHRHLLETARALRFRANLPLRFWGECILTAVYLINRLPSKVLQNRTPYEILLGKLPSYKHLRVFGCLAYGKDTHKGVSKFGERGRRSVFMGYPAFQKGYRLYDLNTHTFYTCRDVHFVEWTFPFHEQSTSSPQPATSLPSFPALVEDDDDPVMTTTPPVPDDGDCTLPNDSSASEPLHSGSSPSACAPSTALPPHEKPGEGPRRSLRSRQVPRCFYHFEVELPPSNVPYPMSNFVRYAKFSSGHKSFLAAVSSKTEPTFFKDAVRYREWREAMQREIDALVANGTWSLVELPPGKKVVSSKWVFKIKYKQDGTIERYKARLVAKGFTQTEGIDYHDTFAPVAKLVSVRCLLAVAAIRGWAVHQLDVDNAFLHGDLQEEVYMQIPPGFAAPGDTRVCRLHKSIYGLKQASRNWYAKFTTTLTELGFQRSRADYSMFVRRHRDTYVVALIYVDDVILAGDDMEFIQHVKDALHRQFGIKNLGPLKYFLGIEVARSRAGIALCQRKYTLDLLQDSGLSAGRPSLFPIEQQHQLTRPPDDDSTRVSAEDAAAYRRLIGRLQYLTVTRPDIVYAVNILSRYVHAPTLEHVAAADRVLRYLKSAPGQGILLPSTGDLRLTAYCDADWGGCQSSRHSTSGYFVTLGTAPISWRTKKQSVVARSSAEAEYRSMAGAVSEVIWLGALLRDLGIPSAAPTVLYCDNQAALHIAANPVFHERTKHVEMDCYFVRDHVTSGEILPQKISTHHQLADLFTKGLGGDRFQELLSKLGICNLHASACGGV</sequence>
<feature type="compositionally biased region" description="Polar residues" evidence="5">
    <location>
        <begin position="845"/>
        <end position="861"/>
    </location>
</feature>
<feature type="compositionally biased region" description="Basic and acidic residues" evidence="5">
    <location>
        <begin position="310"/>
        <end position="328"/>
    </location>
</feature>
<dbReference type="Pfam" id="PF22936">
    <property type="entry name" value="Pol_BBD"/>
    <property type="match status" value="1"/>
</dbReference>
<dbReference type="InterPro" id="IPR039537">
    <property type="entry name" value="Retrotran_Ty1/copia-like"/>
</dbReference>
<dbReference type="InterPro" id="IPR036397">
    <property type="entry name" value="RNaseH_sf"/>
</dbReference>
<evidence type="ECO:0000313" key="8">
    <source>
        <dbReference type="Proteomes" id="UP001497516"/>
    </source>
</evidence>
<evidence type="ECO:0000256" key="1">
    <source>
        <dbReference type="ARBA" id="ARBA00022670"/>
    </source>
</evidence>
<dbReference type="EMBL" id="OZ034821">
    <property type="protein sequence ID" value="CAL1405238.1"/>
    <property type="molecule type" value="Genomic_DNA"/>
</dbReference>